<dbReference type="RefSeq" id="XP_014676084.1">
    <property type="nucleotide sequence ID" value="XM_014820598.1"/>
</dbReference>
<proteinExistence type="predicted"/>
<feature type="compositionally biased region" description="Low complexity" evidence="1">
    <location>
        <begin position="153"/>
        <end position="166"/>
    </location>
</feature>
<dbReference type="GeneID" id="106816052"/>
<feature type="compositionally biased region" description="Low complexity" evidence="1">
    <location>
        <begin position="51"/>
        <end position="61"/>
    </location>
</feature>
<reference evidence="4" key="1">
    <citation type="submission" date="2025-08" db="UniProtKB">
        <authorList>
            <consortium name="RefSeq"/>
        </authorList>
    </citation>
    <scope>IDENTIFICATION</scope>
</reference>
<keyword evidence="3" id="KW-1185">Reference proteome</keyword>
<feature type="region of interest" description="Disordered" evidence="1">
    <location>
        <begin position="132"/>
        <end position="196"/>
    </location>
</feature>
<organism evidence="3 4">
    <name type="scientific">Priapulus caudatus</name>
    <name type="common">Priapulid worm</name>
    <dbReference type="NCBI Taxonomy" id="37621"/>
    <lineage>
        <taxon>Eukaryota</taxon>
        <taxon>Metazoa</taxon>
        <taxon>Ecdysozoa</taxon>
        <taxon>Scalidophora</taxon>
        <taxon>Priapulida</taxon>
        <taxon>Priapulimorpha</taxon>
        <taxon>Priapulimorphida</taxon>
        <taxon>Priapulidae</taxon>
        <taxon>Priapulus</taxon>
    </lineage>
</organism>
<feature type="region of interest" description="Disordered" evidence="1">
    <location>
        <begin position="1"/>
        <end position="73"/>
    </location>
</feature>
<dbReference type="InterPro" id="IPR003893">
    <property type="entry name" value="Iroquois_homeo"/>
</dbReference>
<feature type="domain" description="Iroquois-class homeodomain protein" evidence="2">
    <location>
        <begin position="23"/>
        <end position="40"/>
    </location>
</feature>
<accession>A0ABM1EV63</accession>
<gene>
    <name evidence="4" type="primary">LOC106816052</name>
</gene>
<name>A0ABM1EV63_PRICU</name>
<feature type="compositionally biased region" description="Basic and acidic residues" evidence="1">
    <location>
        <begin position="133"/>
        <end position="143"/>
    </location>
</feature>
<evidence type="ECO:0000256" key="1">
    <source>
        <dbReference type="SAM" id="MobiDB-lite"/>
    </source>
</evidence>
<evidence type="ECO:0000313" key="4">
    <source>
        <dbReference type="RefSeq" id="XP_014676084.1"/>
    </source>
</evidence>
<dbReference type="Proteomes" id="UP000695022">
    <property type="component" value="Unplaced"/>
</dbReference>
<evidence type="ECO:0000313" key="3">
    <source>
        <dbReference type="Proteomes" id="UP000695022"/>
    </source>
</evidence>
<evidence type="ECO:0000259" key="2">
    <source>
        <dbReference type="SMART" id="SM00548"/>
    </source>
</evidence>
<sequence>MEGRSRTKSGGGGGDVGDAEPSEAAQKPKIWSLAHTATSDSPPSARRSLHQQHQQQQQLSHPPAPPSLHPHHLTQSGFFFARPWHDAGAFMQRGGYPLTGVAPITAATRLTAPTPIMPPMMSPLTPHKVRLTPADEHRRRSEPCHLALTERTSQSSPSSSSSSSSPVGDSQRDVNARKVVSLQQGSSPLPPIPTSG</sequence>
<dbReference type="SMART" id="SM00548">
    <property type="entry name" value="IRO"/>
    <property type="match status" value="1"/>
</dbReference>
<protein>
    <submittedName>
        <fullName evidence="4">Homeobox protein caupolican-like</fullName>
    </submittedName>
</protein>